<comment type="caution">
    <text evidence="6">The sequence shown here is derived from an EMBL/GenBank/DDBJ whole genome shotgun (WGS) entry which is preliminary data.</text>
</comment>
<dbReference type="EMBL" id="VDUZ01000042">
    <property type="protein sequence ID" value="TXL71547.1"/>
    <property type="molecule type" value="Genomic_DNA"/>
</dbReference>
<evidence type="ECO:0000256" key="1">
    <source>
        <dbReference type="ARBA" id="ARBA00007381"/>
    </source>
</evidence>
<dbReference type="FunFam" id="3.90.640.10:FF:000003">
    <property type="entry name" value="Molecular chaperone DnaK"/>
    <property type="match status" value="1"/>
</dbReference>
<evidence type="ECO:0000313" key="7">
    <source>
        <dbReference type="Proteomes" id="UP000321638"/>
    </source>
</evidence>
<feature type="region of interest" description="Disordered" evidence="5">
    <location>
        <begin position="32"/>
        <end position="61"/>
    </location>
</feature>
<sequence length="251" mass="26663">MGLVWIAVAAGAVLLLVVLLVLRSRRNERVIDLSGPSDTTGAEPARIGRNEAAPDTSKAESPGEILELRGLDDAECGLADWLLQQANQSLGIDVSGDRTAITRLADAAVAASADLKASGRARIDLPYIAADASGPKHFQREVTRAEAEIGMIDHELLLVDELLAWRGRDSRTAALGAWLETEAEEEGDGDGSLDALSTQRMADAAEQAMAEIARSGSASVDLPGLVRQGKPPFHFRRSFDRAALDEMIGEA</sequence>
<reference evidence="6 7" key="1">
    <citation type="submission" date="2019-06" db="EMBL/GenBank/DDBJ databases">
        <title>New taxonomy in bacterial strain CC-CFT640, isolated from vineyard.</title>
        <authorList>
            <person name="Lin S.-Y."/>
            <person name="Tsai C.-F."/>
            <person name="Young C.-C."/>
        </authorList>
    </citation>
    <scope>NUCLEOTIDE SEQUENCE [LARGE SCALE GENOMIC DNA]</scope>
    <source>
        <strain evidence="6 7">CC-CFT640</strain>
    </source>
</reference>
<dbReference type="SUPFAM" id="SSF53067">
    <property type="entry name" value="Actin-like ATPase domain"/>
    <property type="match status" value="1"/>
</dbReference>
<evidence type="ECO:0000313" key="6">
    <source>
        <dbReference type="EMBL" id="TXL71547.1"/>
    </source>
</evidence>
<accession>A0A5C8PCT5</accession>
<evidence type="ECO:0000256" key="5">
    <source>
        <dbReference type="SAM" id="MobiDB-lite"/>
    </source>
</evidence>
<keyword evidence="4" id="KW-0143">Chaperone</keyword>
<dbReference type="GO" id="GO:0005524">
    <property type="term" value="F:ATP binding"/>
    <property type="evidence" value="ECO:0007669"/>
    <property type="project" value="UniProtKB-KW"/>
</dbReference>
<keyword evidence="7" id="KW-1185">Reference proteome</keyword>
<evidence type="ECO:0000256" key="2">
    <source>
        <dbReference type="ARBA" id="ARBA00022741"/>
    </source>
</evidence>
<keyword evidence="2" id="KW-0547">Nucleotide-binding</keyword>
<comment type="similarity">
    <text evidence="1">Belongs to the heat shock protein 70 family.</text>
</comment>
<organism evidence="6 7">
    <name type="scientific">Vineibacter terrae</name>
    <dbReference type="NCBI Taxonomy" id="2586908"/>
    <lineage>
        <taxon>Bacteria</taxon>
        <taxon>Pseudomonadati</taxon>
        <taxon>Pseudomonadota</taxon>
        <taxon>Alphaproteobacteria</taxon>
        <taxon>Hyphomicrobiales</taxon>
        <taxon>Vineibacter</taxon>
    </lineage>
</organism>
<evidence type="ECO:0000256" key="3">
    <source>
        <dbReference type="ARBA" id="ARBA00022840"/>
    </source>
</evidence>
<dbReference type="GO" id="GO:0140662">
    <property type="term" value="F:ATP-dependent protein folding chaperone"/>
    <property type="evidence" value="ECO:0007669"/>
    <property type="project" value="InterPro"/>
</dbReference>
<evidence type="ECO:0000256" key="4">
    <source>
        <dbReference type="ARBA" id="ARBA00023186"/>
    </source>
</evidence>
<dbReference type="RefSeq" id="WP_147850617.1">
    <property type="nucleotide sequence ID" value="NZ_VDUZ01000042.1"/>
</dbReference>
<dbReference type="InterPro" id="IPR043129">
    <property type="entry name" value="ATPase_NBD"/>
</dbReference>
<gene>
    <name evidence="6" type="ORF">FHP25_29670</name>
</gene>
<protein>
    <submittedName>
        <fullName evidence="6">Uncharacterized protein</fullName>
    </submittedName>
</protein>
<dbReference type="OrthoDB" id="7376078at2"/>
<dbReference type="Proteomes" id="UP000321638">
    <property type="component" value="Unassembled WGS sequence"/>
</dbReference>
<dbReference type="Gene3D" id="3.90.640.10">
    <property type="entry name" value="Actin, Chain A, domain 4"/>
    <property type="match status" value="1"/>
</dbReference>
<dbReference type="InterPro" id="IPR013126">
    <property type="entry name" value="Hsp_70_fam"/>
</dbReference>
<dbReference type="AlphaFoldDB" id="A0A5C8PCT5"/>
<keyword evidence="3" id="KW-0067">ATP-binding</keyword>
<dbReference type="Pfam" id="PF00012">
    <property type="entry name" value="HSP70"/>
    <property type="match status" value="1"/>
</dbReference>
<name>A0A5C8PCT5_9HYPH</name>
<proteinExistence type="inferred from homology"/>